<dbReference type="Proteomes" id="UP000319210">
    <property type="component" value="Unassembled WGS sequence"/>
</dbReference>
<reference evidence="1 2" key="1">
    <citation type="submission" date="2019-06" db="EMBL/GenBank/DDBJ databases">
        <title>Whole genome shotgun sequence of Streptomyces cacaoi subsp. cacaoi NBRC 12748.</title>
        <authorList>
            <person name="Hosoyama A."/>
            <person name="Uohara A."/>
            <person name="Ohji S."/>
            <person name="Ichikawa N."/>
        </authorList>
    </citation>
    <scope>NUCLEOTIDE SEQUENCE [LARGE SCALE GENOMIC DNA]</scope>
    <source>
        <strain evidence="1 2">NBRC 12748</strain>
    </source>
</reference>
<sequence>MRQSAEQRRFLWKATTAFRSQLHGSPGEEYLAHRGIDPERLPSLGLGYVGAEVPSGLEAYRGCLSVPYMRRGVTGEWSVAGIRFRCVRDACVKGDDGAFLEDEQHDGHGKMMSMPGDTHRLYNPVDVLDSTEEMSVVEGEPDTWTLKMCGVPSVGVGGVHGWKDHFTEAFRGFRRVWIFAQGDRPGREFADFVASRVPNGLIITMEPGTDVNQSYRRHGVQAILSKIGR</sequence>
<gene>
    <name evidence="1" type="ORF">SCA03_29550</name>
</gene>
<evidence type="ECO:0008006" key="3">
    <source>
        <dbReference type="Google" id="ProtNLM"/>
    </source>
</evidence>
<dbReference type="EMBL" id="BJMM01000012">
    <property type="protein sequence ID" value="GEB50404.1"/>
    <property type="molecule type" value="Genomic_DNA"/>
</dbReference>
<comment type="caution">
    <text evidence="1">The sequence shown here is derived from an EMBL/GenBank/DDBJ whole genome shotgun (WGS) entry which is preliminary data.</text>
</comment>
<evidence type="ECO:0000313" key="1">
    <source>
        <dbReference type="EMBL" id="GEB50404.1"/>
    </source>
</evidence>
<keyword evidence="2" id="KW-1185">Reference proteome</keyword>
<accession>A0A4Y3QYB9</accession>
<dbReference type="AlphaFoldDB" id="A0A4Y3QYB9"/>
<name>A0A4Y3QYB9_STRCI</name>
<evidence type="ECO:0000313" key="2">
    <source>
        <dbReference type="Proteomes" id="UP000319210"/>
    </source>
</evidence>
<organism evidence="1 2">
    <name type="scientific">Streptomyces cacaoi</name>
    <dbReference type="NCBI Taxonomy" id="1898"/>
    <lineage>
        <taxon>Bacteria</taxon>
        <taxon>Bacillati</taxon>
        <taxon>Actinomycetota</taxon>
        <taxon>Actinomycetes</taxon>
        <taxon>Kitasatosporales</taxon>
        <taxon>Streptomycetaceae</taxon>
        <taxon>Streptomyces</taxon>
    </lineage>
</organism>
<protein>
    <recommendedName>
        <fullName evidence="3">Topoisomerase</fullName>
    </recommendedName>
</protein>
<dbReference type="RefSeq" id="WP_230988674.1">
    <property type="nucleotide sequence ID" value="NZ_BJMM01000012.1"/>
</dbReference>
<proteinExistence type="predicted"/>
<dbReference type="Gene3D" id="3.40.1360.10">
    <property type="match status" value="1"/>
</dbReference>
<dbReference type="SUPFAM" id="SSF56731">
    <property type="entry name" value="DNA primase core"/>
    <property type="match status" value="1"/>
</dbReference>